<reference evidence="3" key="3">
    <citation type="submission" date="2018-08" db="UniProtKB">
        <authorList>
            <consortium name="EnsemblPlants"/>
        </authorList>
    </citation>
    <scope>IDENTIFICATION</scope>
    <source>
        <strain evidence="3">cv. Bd21</strain>
    </source>
</reference>
<accession>A0A2K2CF57</accession>
<evidence type="ECO:0000313" key="2">
    <source>
        <dbReference type="EMBL" id="PNT60662.1"/>
    </source>
</evidence>
<dbReference type="Proteomes" id="UP000008810">
    <property type="component" value="Chromosome 5"/>
</dbReference>
<sequence length="87" mass="9692">MSLLRREEGAGEPAATPPPQSNPAVRLLPLPALPATPTLPAFFPEEDDAGKEPPGKIIFWPMCNLNFAFYMELMQFWPVCSHTLHFV</sequence>
<name>A0A2K2CF57_BRADI</name>
<evidence type="ECO:0000313" key="4">
    <source>
        <dbReference type="Proteomes" id="UP000008810"/>
    </source>
</evidence>
<dbReference type="InParanoid" id="A0A2K2CF57"/>
<dbReference type="Gramene" id="PNT60662">
    <property type="protein sequence ID" value="PNT60662"/>
    <property type="gene ID" value="BRADI_5g03036v3"/>
</dbReference>
<reference evidence="2 3" key="1">
    <citation type="journal article" date="2010" name="Nature">
        <title>Genome sequencing and analysis of the model grass Brachypodium distachyon.</title>
        <authorList>
            <consortium name="International Brachypodium Initiative"/>
        </authorList>
    </citation>
    <scope>NUCLEOTIDE SEQUENCE [LARGE SCALE GENOMIC DNA]</scope>
    <source>
        <strain evidence="2 3">Bd21</strain>
    </source>
</reference>
<dbReference type="AlphaFoldDB" id="A0A2K2CF57"/>
<protein>
    <submittedName>
        <fullName evidence="2 3">Uncharacterized protein</fullName>
    </submittedName>
</protein>
<feature type="region of interest" description="Disordered" evidence="1">
    <location>
        <begin position="1"/>
        <end position="27"/>
    </location>
</feature>
<reference evidence="2" key="2">
    <citation type="submission" date="2017-06" db="EMBL/GenBank/DDBJ databases">
        <title>WGS assembly of Brachypodium distachyon.</title>
        <authorList>
            <consortium name="The International Brachypodium Initiative"/>
            <person name="Lucas S."/>
            <person name="Harmon-Smith M."/>
            <person name="Lail K."/>
            <person name="Tice H."/>
            <person name="Grimwood J."/>
            <person name="Bruce D."/>
            <person name="Barry K."/>
            <person name="Shu S."/>
            <person name="Lindquist E."/>
            <person name="Wang M."/>
            <person name="Pitluck S."/>
            <person name="Vogel J.P."/>
            <person name="Garvin D.F."/>
            <person name="Mockler T.C."/>
            <person name="Schmutz J."/>
            <person name="Rokhsar D."/>
            <person name="Bevan M.W."/>
        </authorList>
    </citation>
    <scope>NUCLEOTIDE SEQUENCE</scope>
    <source>
        <strain evidence="2">Bd21</strain>
    </source>
</reference>
<dbReference type="EMBL" id="CM000884">
    <property type="protein sequence ID" value="PNT60662.1"/>
    <property type="molecule type" value="Genomic_DNA"/>
</dbReference>
<dbReference type="EnsemblPlants" id="PNT60662">
    <property type="protein sequence ID" value="PNT60662"/>
    <property type="gene ID" value="BRADI_5g03036v3"/>
</dbReference>
<gene>
    <name evidence="2" type="ORF">BRADI_5g03036v3</name>
</gene>
<keyword evidence="4" id="KW-1185">Reference proteome</keyword>
<evidence type="ECO:0000256" key="1">
    <source>
        <dbReference type="SAM" id="MobiDB-lite"/>
    </source>
</evidence>
<evidence type="ECO:0000313" key="3">
    <source>
        <dbReference type="EnsemblPlants" id="PNT60662"/>
    </source>
</evidence>
<proteinExistence type="predicted"/>
<organism evidence="2">
    <name type="scientific">Brachypodium distachyon</name>
    <name type="common">Purple false brome</name>
    <name type="synonym">Trachynia distachya</name>
    <dbReference type="NCBI Taxonomy" id="15368"/>
    <lineage>
        <taxon>Eukaryota</taxon>
        <taxon>Viridiplantae</taxon>
        <taxon>Streptophyta</taxon>
        <taxon>Embryophyta</taxon>
        <taxon>Tracheophyta</taxon>
        <taxon>Spermatophyta</taxon>
        <taxon>Magnoliopsida</taxon>
        <taxon>Liliopsida</taxon>
        <taxon>Poales</taxon>
        <taxon>Poaceae</taxon>
        <taxon>BOP clade</taxon>
        <taxon>Pooideae</taxon>
        <taxon>Stipodae</taxon>
        <taxon>Brachypodieae</taxon>
        <taxon>Brachypodium</taxon>
    </lineage>
</organism>